<evidence type="ECO:0000256" key="4">
    <source>
        <dbReference type="ARBA" id="ARBA00022801"/>
    </source>
</evidence>
<dbReference type="InterPro" id="IPR006680">
    <property type="entry name" value="Amidohydro-rel"/>
</dbReference>
<dbReference type="Gene3D" id="2.30.40.10">
    <property type="entry name" value="Urease, subunit C, domain 1"/>
    <property type="match status" value="1"/>
</dbReference>
<evidence type="ECO:0000313" key="6">
    <source>
        <dbReference type="EMBL" id="MDN3571994.1"/>
    </source>
</evidence>
<dbReference type="Pfam" id="PF01979">
    <property type="entry name" value="Amidohydro_1"/>
    <property type="match status" value="1"/>
</dbReference>
<dbReference type="NCBIfam" id="TIGR02033">
    <property type="entry name" value="D-hydantoinase"/>
    <property type="match status" value="1"/>
</dbReference>
<organism evidence="6 7">
    <name type="scientific">Methylobacterium longum</name>
    <dbReference type="NCBI Taxonomy" id="767694"/>
    <lineage>
        <taxon>Bacteria</taxon>
        <taxon>Pseudomonadati</taxon>
        <taxon>Pseudomonadota</taxon>
        <taxon>Alphaproteobacteria</taxon>
        <taxon>Hyphomicrobiales</taxon>
        <taxon>Methylobacteriaceae</taxon>
        <taxon>Methylobacterium</taxon>
    </lineage>
</organism>
<dbReference type="RefSeq" id="WP_238286982.1">
    <property type="nucleotide sequence ID" value="NZ_BPQS01000008.1"/>
</dbReference>
<proteinExistence type="inferred from homology"/>
<evidence type="ECO:0000313" key="7">
    <source>
        <dbReference type="Proteomes" id="UP001244297"/>
    </source>
</evidence>
<keyword evidence="3" id="KW-0479">Metal-binding</keyword>
<dbReference type="InterPro" id="IPR011778">
    <property type="entry name" value="Hydantoinase/dihydroPyrase"/>
</dbReference>
<dbReference type="EMBL" id="JAUFPT010000054">
    <property type="protein sequence ID" value="MDN3571994.1"/>
    <property type="molecule type" value="Genomic_DNA"/>
</dbReference>
<dbReference type="PANTHER" id="PTHR11647:SF1">
    <property type="entry name" value="COLLAPSIN RESPONSE MEDIATOR PROTEIN"/>
    <property type="match status" value="1"/>
</dbReference>
<dbReference type="SUPFAM" id="SSF51556">
    <property type="entry name" value="Metallo-dependent hydrolases"/>
    <property type="match status" value="1"/>
</dbReference>
<evidence type="ECO:0000256" key="1">
    <source>
        <dbReference type="ARBA" id="ARBA00001947"/>
    </source>
</evidence>
<dbReference type="GO" id="GO:0004157">
    <property type="term" value="F:dihydropyrimidinase activity"/>
    <property type="evidence" value="ECO:0007669"/>
    <property type="project" value="UniProtKB-EC"/>
</dbReference>
<comment type="caution">
    <text evidence="6">The sequence shown here is derived from an EMBL/GenBank/DDBJ whole genome shotgun (WGS) entry which is preliminary data.</text>
</comment>
<name>A0ABT8ARM7_9HYPH</name>
<dbReference type="InterPro" id="IPR050378">
    <property type="entry name" value="Metallo-dep_Hydrolases_sf"/>
</dbReference>
<gene>
    <name evidence="6" type="primary">hydA</name>
    <name evidence="6" type="ORF">QWZ18_15325</name>
</gene>
<evidence type="ECO:0000256" key="2">
    <source>
        <dbReference type="ARBA" id="ARBA00008829"/>
    </source>
</evidence>
<feature type="domain" description="Amidohydrolase-related" evidence="5">
    <location>
        <begin position="51"/>
        <end position="450"/>
    </location>
</feature>
<dbReference type="NCBIfam" id="NF009941">
    <property type="entry name" value="PRK13404.1"/>
    <property type="match status" value="1"/>
</dbReference>
<sequence>MPEFDLAIRGGTVVTASDTVRADVGVRGGRIVAVAETIADAARVIDASGLLVLPGGIDSHVHIAQESGPGIVMADDFASATRAAAAGGNTCVMPFAVQPRGGSLRGAVDAYRARAEGQCHVDVAIHMIISDPTEAVLGQELPALVADGYTSFKVFMTYDDLVLNDRQLLDVFHVARRQGARVMVHAEGYDAIRYLSDRLERAGETAPYGHALSRPEVVEREAAHRAISHAELIDLPIVIVHVSGREATEQIAWAQARGLKIRAETCPQYLTLTAEDMKGLGPDDGSFDPMAGAKYVCSPPTRDVASQAAVWSGIRRGIFDVVSSDHCPFRYDDPQGKLNPRGRTSFRWIPNGIPGIETRLPVFFSEGVSTGRISLNQFAALTATNHAKLYGLYPRKGSIAPGFDADLTLWDPNRRETIRQANLHHGSDYTPWEGFSVTGWPVVTIAGGQVIAEDGRVLSEPGRGRVLDRAVDPAERRDA</sequence>
<dbReference type="Proteomes" id="UP001244297">
    <property type="component" value="Unassembled WGS sequence"/>
</dbReference>
<dbReference type="EC" id="3.5.2.2" evidence="6"/>
<dbReference type="CDD" id="cd01314">
    <property type="entry name" value="D-HYD"/>
    <property type="match status" value="1"/>
</dbReference>
<keyword evidence="7" id="KW-1185">Reference proteome</keyword>
<dbReference type="InterPro" id="IPR011059">
    <property type="entry name" value="Metal-dep_hydrolase_composite"/>
</dbReference>
<comment type="cofactor">
    <cofactor evidence="1">
        <name>Zn(2+)</name>
        <dbReference type="ChEBI" id="CHEBI:29105"/>
    </cofactor>
</comment>
<evidence type="ECO:0000256" key="3">
    <source>
        <dbReference type="ARBA" id="ARBA00022723"/>
    </source>
</evidence>
<protein>
    <submittedName>
        <fullName evidence="6">Dihydropyrimidinase</fullName>
        <ecNumber evidence="6">3.5.2.2</ecNumber>
    </submittedName>
</protein>
<dbReference type="InterPro" id="IPR032466">
    <property type="entry name" value="Metal_Hydrolase"/>
</dbReference>
<evidence type="ECO:0000259" key="5">
    <source>
        <dbReference type="Pfam" id="PF01979"/>
    </source>
</evidence>
<dbReference type="PANTHER" id="PTHR11647">
    <property type="entry name" value="HYDRANTOINASE/DIHYDROPYRIMIDINASE FAMILY MEMBER"/>
    <property type="match status" value="1"/>
</dbReference>
<keyword evidence="4 6" id="KW-0378">Hydrolase</keyword>
<dbReference type="SUPFAM" id="SSF51338">
    <property type="entry name" value="Composite domain of metallo-dependent hydrolases"/>
    <property type="match status" value="1"/>
</dbReference>
<comment type="similarity">
    <text evidence="2">Belongs to the metallo-dependent hydrolases superfamily. Hydantoinase/dihydropyrimidinase family.</text>
</comment>
<dbReference type="Gene3D" id="3.20.20.140">
    <property type="entry name" value="Metal-dependent hydrolases"/>
    <property type="match status" value="1"/>
</dbReference>
<accession>A0ABT8ARM7</accession>
<reference evidence="7" key="1">
    <citation type="journal article" date="2019" name="Int. J. Syst. Evol. Microbiol.">
        <title>The Global Catalogue of Microorganisms (GCM) 10K type strain sequencing project: providing services to taxonomists for standard genome sequencing and annotation.</title>
        <authorList>
            <consortium name="The Broad Institute Genomics Platform"/>
            <consortium name="The Broad Institute Genome Sequencing Center for Infectious Disease"/>
            <person name="Wu L."/>
            <person name="Ma J."/>
        </authorList>
    </citation>
    <scope>NUCLEOTIDE SEQUENCE [LARGE SCALE GENOMIC DNA]</scope>
    <source>
        <strain evidence="7">CECT 7806</strain>
    </source>
</reference>